<accession>A0A369C225</accession>
<proteinExistence type="predicted"/>
<dbReference type="AlphaFoldDB" id="A0A369C225"/>
<dbReference type="OrthoDB" id="5563425at2"/>
<sequence length="201" mass="22743">MLQLSGVPGIFCDAHLIDDGAPRFLSLWGRDTALQEFFARLSVSEREGGLRSFRIGQRGQDGACLVSSIDVDRLVKTTARRSGTVFGELVHAWLYDRLAVEPDRANGRALLLHRDEPEARIEERLWALVRQTLWVPVLEHWSAELLALCREYGWIERLPGYQVGAWRLDLSDREAVEMHVSRLVRIGRLTLEPEATKSAAA</sequence>
<gene>
    <name evidence="1" type="ORF">DFQ59_10850</name>
</gene>
<name>A0A369C225_9GAMM</name>
<reference evidence="1 2" key="1">
    <citation type="submission" date="2018-07" db="EMBL/GenBank/DDBJ databases">
        <title>Genomic Encyclopedia of Type Strains, Phase IV (KMG-IV): sequencing the most valuable type-strain genomes for metagenomic binning, comparative biology and taxonomic classification.</title>
        <authorList>
            <person name="Goeker M."/>
        </authorList>
    </citation>
    <scope>NUCLEOTIDE SEQUENCE [LARGE SCALE GENOMIC DNA]</scope>
    <source>
        <strain evidence="1 2">DSM 26407</strain>
    </source>
</reference>
<organism evidence="1 2">
    <name type="scientific">Thioalbus denitrificans</name>
    <dbReference type="NCBI Taxonomy" id="547122"/>
    <lineage>
        <taxon>Bacteria</taxon>
        <taxon>Pseudomonadati</taxon>
        <taxon>Pseudomonadota</taxon>
        <taxon>Gammaproteobacteria</taxon>
        <taxon>Chromatiales</taxon>
        <taxon>Ectothiorhodospiraceae</taxon>
        <taxon>Thioalbus</taxon>
    </lineage>
</organism>
<evidence type="ECO:0000313" key="2">
    <source>
        <dbReference type="Proteomes" id="UP000252707"/>
    </source>
</evidence>
<keyword evidence="2" id="KW-1185">Reference proteome</keyword>
<dbReference type="RefSeq" id="WP_147275260.1">
    <property type="nucleotide sequence ID" value="NZ_QPJY01000008.1"/>
</dbReference>
<evidence type="ECO:0000313" key="1">
    <source>
        <dbReference type="EMBL" id="RCX28022.1"/>
    </source>
</evidence>
<dbReference type="EMBL" id="QPJY01000008">
    <property type="protein sequence ID" value="RCX28022.1"/>
    <property type="molecule type" value="Genomic_DNA"/>
</dbReference>
<protein>
    <submittedName>
        <fullName evidence="1">Uncharacterized protein</fullName>
    </submittedName>
</protein>
<dbReference type="Proteomes" id="UP000252707">
    <property type="component" value="Unassembled WGS sequence"/>
</dbReference>
<comment type="caution">
    <text evidence="1">The sequence shown here is derived from an EMBL/GenBank/DDBJ whole genome shotgun (WGS) entry which is preliminary data.</text>
</comment>